<dbReference type="InterPro" id="IPR039417">
    <property type="entry name" value="Peptidase_C1A_papain-like"/>
</dbReference>
<reference evidence="10" key="1">
    <citation type="submission" date="2022-01" db="EMBL/GenBank/DDBJ databases">
        <authorList>
            <person name="King R."/>
        </authorList>
    </citation>
    <scope>NUCLEOTIDE SEQUENCE</scope>
</reference>
<name>A0A9P0CUD6_9CUCU</name>
<dbReference type="SMART" id="SM00645">
    <property type="entry name" value="Pept_C1"/>
    <property type="match status" value="1"/>
</dbReference>
<dbReference type="PROSITE" id="PS00639">
    <property type="entry name" value="THIOL_PROTEASE_HIS"/>
    <property type="match status" value="1"/>
</dbReference>
<dbReference type="PANTHER" id="PTHR12411">
    <property type="entry name" value="CYSTEINE PROTEASE FAMILY C1-RELATED"/>
    <property type="match status" value="1"/>
</dbReference>
<dbReference type="Proteomes" id="UP001153636">
    <property type="component" value="Chromosome 4"/>
</dbReference>
<keyword evidence="2" id="KW-0645">Protease</keyword>
<gene>
    <name evidence="10" type="ORF">PSYICH_LOCUS10068</name>
</gene>
<dbReference type="InterPro" id="IPR013201">
    <property type="entry name" value="Prot_inhib_I29"/>
</dbReference>
<feature type="domain" description="Cathepsin propeptide inhibitor" evidence="9">
    <location>
        <begin position="23"/>
        <end position="83"/>
    </location>
</feature>
<dbReference type="InterPro" id="IPR025660">
    <property type="entry name" value="Pept_his_AS"/>
</dbReference>
<comment type="similarity">
    <text evidence="1">Belongs to the peptidase C1 family.</text>
</comment>
<dbReference type="Pfam" id="PF08246">
    <property type="entry name" value="Inhibitor_I29"/>
    <property type="match status" value="1"/>
</dbReference>
<keyword evidence="4" id="KW-0788">Thiol protease</keyword>
<dbReference type="EMBL" id="OV651816">
    <property type="protein sequence ID" value="CAH1109602.1"/>
    <property type="molecule type" value="Genomic_DNA"/>
</dbReference>
<protein>
    <submittedName>
        <fullName evidence="10">Uncharacterized protein</fullName>
    </submittedName>
</protein>
<dbReference type="Gene3D" id="3.90.70.10">
    <property type="entry name" value="Cysteine proteinases"/>
    <property type="match status" value="1"/>
</dbReference>
<organism evidence="10 11">
    <name type="scientific">Psylliodes chrysocephalus</name>
    <dbReference type="NCBI Taxonomy" id="3402493"/>
    <lineage>
        <taxon>Eukaryota</taxon>
        <taxon>Metazoa</taxon>
        <taxon>Ecdysozoa</taxon>
        <taxon>Arthropoda</taxon>
        <taxon>Hexapoda</taxon>
        <taxon>Insecta</taxon>
        <taxon>Pterygota</taxon>
        <taxon>Neoptera</taxon>
        <taxon>Endopterygota</taxon>
        <taxon>Coleoptera</taxon>
        <taxon>Polyphaga</taxon>
        <taxon>Cucujiformia</taxon>
        <taxon>Chrysomeloidea</taxon>
        <taxon>Chrysomelidae</taxon>
        <taxon>Galerucinae</taxon>
        <taxon>Alticini</taxon>
        <taxon>Psylliodes</taxon>
    </lineage>
</organism>
<dbReference type="CDD" id="cd02248">
    <property type="entry name" value="Peptidase_C1A"/>
    <property type="match status" value="1"/>
</dbReference>
<dbReference type="PROSITE" id="PS00640">
    <property type="entry name" value="THIOL_PROTEASE_ASN"/>
    <property type="match status" value="1"/>
</dbReference>
<dbReference type="InterPro" id="IPR013128">
    <property type="entry name" value="Peptidase_C1A"/>
</dbReference>
<dbReference type="PRINTS" id="PR00705">
    <property type="entry name" value="PAPAIN"/>
</dbReference>
<evidence type="ECO:0000256" key="6">
    <source>
        <dbReference type="ARBA" id="ARBA00023157"/>
    </source>
</evidence>
<dbReference type="AlphaFoldDB" id="A0A9P0CUD6"/>
<dbReference type="InterPro" id="IPR000169">
    <property type="entry name" value="Pept_cys_AS"/>
</dbReference>
<evidence type="ECO:0000256" key="2">
    <source>
        <dbReference type="ARBA" id="ARBA00022670"/>
    </source>
</evidence>
<dbReference type="GO" id="GO:0008234">
    <property type="term" value="F:cysteine-type peptidase activity"/>
    <property type="evidence" value="ECO:0007669"/>
    <property type="project" value="UniProtKB-KW"/>
</dbReference>
<keyword evidence="11" id="KW-1185">Reference proteome</keyword>
<dbReference type="SMART" id="SM00848">
    <property type="entry name" value="Inhibitor_I29"/>
    <property type="match status" value="1"/>
</dbReference>
<evidence type="ECO:0000256" key="4">
    <source>
        <dbReference type="ARBA" id="ARBA00022807"/>
    </source>
</evidence>
<evidence type="ECO:0000256" key="5">
    <source>
        <dbReference type="ARBA" id="ARBA00023145"/>
    </source>
</evidence>
<dbReference type="GO" id="GO:0006508">
    <property type="term" value="P:proteolysis"/>
    <property type="evidence" value="ECO:0007669"/>
    <property type="project" value="UniProtKB-KW"/>
</dbReference>
<evidence type="ECO:0000313" key="11">
    <source>
        <dbReference type="Proteomes" id="UP001153636"/>
    </source>
</evidence>
<feature type="domain" description="Peptidase C1A papain C-terminal" evidence="8">
    <location>
        <begin position="108"/>
        <end position="319"/>
    </location>
</feature>
<dbReference type="InterPro" id="IPR000668">
    <property type="entry name" value="Peptidase_C1A_C"/>
</dbReference>
<keyword evidence="7" id="KW-0732">Signal</keyword>
<accession>A0A9P0CUD6</accession>
<keyword evidence="5" id="KW-0865">Zymogen</keyword>
<feature type="chain" id="PRO_5040156455" evidence="7">
    <location>
        <begin position="17"/>
        <end position="320"/>
    </location>
</feature>
<evidence type="ECO:0000313" key="10">
    <source>
        <dbReference type="EMBL" id="CAH1109602.1"/>
    </source>
</evidence>
<feature type="signal peptide" evidence="7">
    <location>
        <begin position="1"/>
        <end position="16"/>
    </location>
</feature>
<evidence type="ECO:0000259" key="8">
    <source>
        <dbReference type="SMART" id="SM00645"/>
    </source>
</evidence>
<keyword evidence="3" id="KW-0378">Hydrolase</keyword>
<evidence type="ECO:0000256" key="3">
    <source>
        <dbReference type="ARBA" id="ARBA00022801"/>
    </source>
</evidence>
<dbReference type="Pfam" id="PF00112">
    <property type="entry name" value="Peptidase_C1"/>
    <property type="match status" value="1"/>
</dbReference>
<evidence type="ECO:0000259" key="9">
    <source>
        <dbReference type="SMART" id="SM00848"/>
    </source>
</evidence>
<dbReference type="InterPro" id="IPR025661">
    <property type="entry name" value="Pept_asp_AS"/>
</dbReference>
<dbReference type="FunFam" id="3.90.70.10:FF:000006">
    <property type="entry name" value="Cathepsin S"/>
    <property type="match status" value="1"/>
</dbReference>
<dbReference type="PROSITE" id="PS00139">
    <property type="entry name" value="THIOL_PROTEASE_CYS"/>
    <property type="match status" value="1"/>
</dbReference>
<dbReference type="OrthoDB" id="10253408at2759"/>
<sequence>MKLLITFASTILFVNCLNEPDHWSYFKYKHAKKYNGILEETIRLQIFQNNLETINIHNARYEAGLETYWMKVNKFTDMTPKEFSAMLKRQQNARPTVRRSLHVQNVSAPASIDWREKNAVLNVKDQGQCGSCWAFSATGALEGQNAILNNQKIPLSEQQLLDCSGKYGNGDCQVGGDMVAAFEYVIDNGIVAETSYPYTAEQGSCSVSGKSVMAVKGYKQVESNEEALKEAVGTVGPISVAIYAEPIQFYGGGIFTSNYCYNSAAYLDHGVLAVGYGADPEPYWIIKNSWSSDWGEAGYFRLSRNTGQCGIALDTSYPVL</sequence>
<dbReference type="SUPFAM" id="SSF54001">
    <property type="entry name" value="Cysteine proteinases"/>
    <property type="match status" value="1"/>
</dbReference>
<proteinExistence type="inferred from homology"/>
<keyword evidence="6" id="KW-1015">Disulfide bond</keyword>
<evidence type="ECO:0000256" key="7">
    <source>
        <dbReference type="SAM" id="SignalP"/>
    </source>
</evidence>
<evidence type="ECO:0000256" key="1">
    <source>
        <dbReference type="ARBA" id="ARBA00008455"/>
    </source>
</evidence>
<dbReference type="InterPro" id="IPR038765">
    <property type="entry name" value="Papain-like_cys_pep_sf"/>
</dbReference>